<dbReference type="Proteomes" id="UP001235712">
    <property type="component" value="Unassembled WGS sequence"/>
</dbReference>
<protein>
    <submittedName>
        <fullName evidence="2">Uncharacterized protein</fullName>
    </submittedName>
</protein>
<evidence type="ECO:0000313" key="3">
    <source>
        <dbReference type="Proteomes" id="UP001235712"/>
    </source>
</evidence>
<proteinExistence type="predicted"/>
<evidence type="ECO:0000256" key="1">
    <source>
        <dbReference type="SAM" id="MobiDB-lite"/>
    </source>
</evidence>
<evidence type="ECO:0000313" key="2">
    <source>
        <dbReference type="EMBL" id="MDP9831139.1"/>
    </source>
</evidence>
<accession>A0ABT9PEK4</accession>
<reference evidence="2 3" key="1">
    <citation type="submission" date="2023-07" db="EMBL/GenBank/DDBJ databases">
        <title>Sequencing the genomes of 1000 actinobacteria strains.</title>
        <authorList>
            <person name="Klenk H.-P."/>
        </authorList>
    </citation>
    <scope>NUCLEOTIDE SEQUENCE [LARGE SCALE GENOMIC DNA]</scope>
    <source>
        <strain evidence="2 3">DSM 44388</strain>
    </source>
</reference>
<name>A0ABT9PEK4_9ACTN</name>
<dbReference type="EMBL" id="JAUSQZ010000001">
    <property type="protein sequence ID" value="MDP9831139.1"/>
    <property type="molecule type" value="Genomic_DNA"/>
</dbReference>
<sequence length="53" mass="5703">MQLEKDPLSGNGTEFAQGRSCLMAANDGNVRECPVGPEDDSRLSGAYQQVFGR</sequence>
<keyword evidence="3" id="KW-1185">Reference proteome</keyword>
<feature type="region of interest" description="Disordered" evidence="1">
    <location>
        <begin position="32"/>
        <end position="53"/>
    </location>
</feature>
<comment type="caution">
    <text evidence="2">The sequence shown here is derived from an EMBL/GenBank/DDBJ whole genome shotgun (WGS) entry which is preliminary data.</text>
</comment>
<organism evidence="2 3">
    <name type="scientific">Kineosporia succinea</name>
    <dbReference type="NCBI Taxonomy" id="84632"/>
    <lineage>
        <taxon>Bacteria</taxon>
        <taxon>Bacillati</taxon>
        <taxon>Actinomycetota</taxon>
        <taxon>Actinomycetes</taxon>
        <taxon>Kineosporiales</taxon>
        <taxon>Kineosporiaceae</taxon>
        <taxon>Kineosporia</taxon>
    </lineage>
</organism>
<gene>
    <name evidence="2" type="ORF">J2S57_006888</name>
</gene>